<dbReference type="InterPro" id="IPR051673">
    <property type="entry name" value="SSDNA_exonuclease_RecJ"/>
</dbReference>
<name>A0A645FUZ7_9ZZZZ</name>
<dbReference type="EMBL" id="VSSQ01062733">
    <property type="protein sequence ID" value="MPN15863.1"/>
    <property type="molecule type" value="Genomic_DNA"/>
</dbReference>
<evidence type="ECO:0000313" key="3">
    <source>
        <dbReference type="EMBL" id="MPN15863.1"/>
    </source>
</evidence>
<protein>
    <recommendedName>
        <fullName evidence="2">RecJ OB domain-containing protein</fullName>
    </recommendedName>
</protein>
<feature type="domain" description="RecJ OB" evidence="2">
    <location>
        <begin position="1"/>
        <end position="104"/>
    </location>
</feature>
<sequence>MELKEEDLAMQTVKEIERLGPFGAKNPTPLFMIKDAYIQRITPIGNDKHLKMMIAKGSKTVPAIAFSTSSSDFAYAEGDHVDVAGLFEINEYNGLKCLQITIQDIRLAEDQYAQKQKYDELQKFYLEKKELSADQYREITPKREHFVAVYQYIKNESERNVYKGRYSCLNRKIERHCKIDLNPAMLAVCLDVFRELSILDYETDKKFIYIQIFDMKGKIDLSTSRIWSDLKERDKEYSYGN</sequence>
<dbReference type="Pfam" id="PF17768">
    <property type="entry name" value="RecJ_OB"/>
    <property type="match status" value="1"/>
</dbReference>
<comment type="caution">
    <text evidence="3">The sequence shown here is derived from an EMBL/GenBank/DDBJ whole genome shotgun (WGS) entry which is preliminary data.</text>
</comment>
<evidence type="ECO:0000259" key="2">
    <source>
        <dbReference type="Pfam" id="PF17768"/>
    </source>
</evidence>
<gene>
    <name evidence="3" type="ORF">SDC9_163199</name>
</gene>
<keyword evidence="1" id="KW-0378">Hydrolase</keyword>
<reference evidence="3" key="1">
    <citation type="submission" date="2019-08" db="EMBL/GenBank/DDBJ databases">
        <authorList>
            <person name="Kucharzyk K."/>
            <person name="Murdoch R.W."/>
            <person name="Higgins S."/>
            <person name="Loffler F."/>
        </authorList>
    </citation>
    <scope>NUCLEOTIDE SEQUENCE</scope>
</reference>
<proteinExistence type="predicted"/>
<accession>A0A645FUZ7</accession>
<dbReference type="GO" id="GO:0016787">
    <property type="term" value="F:hydrolase activity"/>
    <property type="evidence" value="ECO:0007669"/>
    <property type="project" value="UniProtKB-KW"/>
</dbReference>
<dbReference type="InterPro" id="IPR041122">
    <property type="entry name" value="RecJ_OB"/>
</dbReference>
<evidence type="ECO:0000256" key="1">
    <source>
        <dbReference type="ARBA" id="ARBA00022801"/>
    </source>
</evidence>
<dbReference type="PANTHER" id="PTHR30255">
    <property type="entry name" value="SINGLE-STRANDED-DNA-SPECIFIC EXONUCLEASE RECJ"/>
    <property type="match status" value="1"/>
</dbReference>
<dbReference type="Gene3D" id="2.40.50.460">
    <property type="match status" value="1"/>
</dbReference>
<dbReference type="AlphaFoldDB" id="A0A645FUZ7"/>
<organism evidence="3">
    <name type="scientific">bioreactor metagenome</name>
    <dbReference type="NCBI Taxonomy" id="1076179"/>
    <lineage>
        <taxon>unclassified sequences</taxon>
        <taxon>metagenomes</taxon>
        <taxon>ecological metagenomes</taxon>
    </lineage>
</organism>
<dbReference type="PANTHER" id="PTHR30255:SF2">
    <property type="entry name" value="SINGLE-STRANDED-DNA-SPECIFIC EXONUCLEASE RECJ"/>
    <property type="match status" value="1"/>
</dbReference>